<evidence type="ECO:0000256" key="1">
    <source>
        <dbReference type="ARBA" id="ARBA00006333"/>
    </source>
</evidence>
<comment type="caution">
    <text evidence="2">The sequence shown here is derived from an EMBL/GenBank/DDBJ whole genome shotgun (WGS) entry which is preliminary data.</text>
</comment>
<gene>
    <name evidence="2" type="ORF">Daus18300_008479</name>
</gene>
<dbReference type="InterPro" id="IPR008930">
    <property type="entry name" value="Terpenoid_cyclase/PrenylTrfase"/>
</dbReference>
<accession>A0ABR3WIM3</accession>
<dbReference type="EMBL" id="JAWRVE010000079">
    <property type="protein sequence ID" value="KAL1862681.1"/>
    <property type="molecule type" value="Genomic_DNA"/>
</dbReference>
<dbReference type="InterPro" id="IPR050148">
    <property type="entry name" value="Terpene_synthase-like"/>
</dbReference>
<dbReference type="Gene3D" id="1.50.10.160">
    <property type="match status" value="1"/>
</dbReference>
<dbReference type="Proteomes" id="UP001583177">
    <property type="component" value="Unassembled WGS sequence"/>
</dbReference>
<dbReference type="SUPFAM" id="SSF48239">
    <property type="entry name" value="Terpenoid cyclases/Protein prenyltransferases"/>
    <property type="match status" value="1"/>
</dbReference>
<organism evidence="2 3">
    <name type="scientific">Diaporthe australafricana</name>
    <dbReference type="NCBI Taxonomy" id="127596"/>
    <lineage>
        <taxon>Eukaryota</taxon>
        <taxon>Fungi</taxon>
        <taxon>Dikarya</taxon>
        <taxon>Ascomycota</taxon>
        <taxon>Pezizomycotina</taxon>
        <taxon>Sordariomycetes</taxon>
        <taxon>Sordariomycetidae</taxon>
        <taxon>Diaporthales</taxon>
        <taxon>Diaporthaceae</taxon>
        <taxon>Diaporthe</taxon>
    </lineage>
</organism>
<sequence length="269" mass="29336">MDDAQSISSQAHGLIAQIASKCSSHTGGGHPLGSMSSSIYDTAWLSMLDKPAHSGVWLFPQCFDFILRHQLENGGWESYATTVDGILNTAASLLALKRHLKSCPNTDGLDVRASKAIAALDGMLQTWDVSSSDQVGFEILVVKHLELLELEGVHFEFPGSMELKQVKEAKMAKLPASVIESAPSTIYHSLEAMIGHVNFDRVKMWRETNGSMLGSPSSTAAYLMNSSIWDQDSEQYLKAVVQFGTGENDGGVPCAWPTTIFDVTWKLKK</sequence>
<name>A0ABR3WIM3_9PEZI</name>
<evidence type="ECO:0000313" key="3">
    <source>
        <dbReference type="Proteomes" id="UP001583177"/>
    </source>
</evidence>
<proteinExistence type="inferred from homology"/>
<dbReference type="PANTHER" id="PTHR31739">
    <property type="entry name" value="ENT-COPALYL DIPHOSPHATE SYNTHASE, CHLOROPLASTIC"/>
    <property type="match status" value="1"/>
</dbReference>
<keyword evidence="3" id="KW-1185">Reference proteome</keyword>
<comment type="similarity">
    <text evidence="1">Belongs to the terpene synthase family.</text>
</comment>
<dbReference type="PANTHER" id="PTHR31739:SF25">
    <property type="entry name" value="(E,E)-GERANYLLINALOOL SYNTHASE"/>
    <property type="match status" value="1"/>
</dbReference>
<protein>
    <submittedName>
        <fullName evidence="2">Uncharacterized protein</fullName>
    </submittedName>
</protein>
<evidence type="ECO:0000313" key="2">
    <source>
        <dbReference type="EMBL" id="KAL1862681.1"/>
    </source>
</evidence>
<reference evidence="2 3" key="1">
    <citation type="journal article" date="2024" name="IMA Fungus">
        <title>IMA Genome - F19 : A genome assembly and annotation guide to empower mycologists, including annotated draft genome sequences of Ceratocystis pirilliformis, Diaporthe australafricana, Fusarium ophioides, Paecilomyces lecythidis, and Sporothrix stenoceras.</title>
        <authorList>
            <person name="Aylward J."/>
            <person name="Wilson A.M."/>
            <person name="Visagie C.M."/>
            <person name="Spraker J."/>
            <person name="Barnes I."/>
            <person name="Buitendag C."/>
            <person name="Ceriani C."/>
            <person name="Del Mar Angel L."/>
            <person name="du Plessis D."/>
            <person name="Fuchs T."/>
            <person name="Gasser K."/>
            <person name="Kramer D."/>
            <person name="Li W."/>
            <person name="Munsamy K."/>
            <person name="Piso A."/>
            <person name="Price J.L."/>
            <person name="Sonnekus B."/>
            <person name="Thomas C."/>
            <person name="van der Nest A."/>
            <person name="van Dijk A."/>
            <person name="van Heerden A."/>
            <person name="van Vuuren N."/>
            <person name="Yilmaz N."/>
            <person name="Duong T.A."/>
            <person name="van der Merwe N.A."/>
            <person name="Wingfield M.J."/>
            <person name="Wingfield B.D."/>
        </authorList>
    </citation>
    <scope>NUCLEOTIDE SEQUENCE [LARGE SCALE GENOMIC DNA]</scope>
    <source>
        <strain evidence="2 3">CMW 18300</strain>
    </source>
</reference>